<evidence type="ECO:0000256" key="1">
    <source>
        <dbReference type="SAM" id="Phobius"/>
    </source>
</evidence>
<name>A0ABX7R4L0_9GAMM</name>
<keyword evidence="1" id="KW-0812">Transmembrane</keyword>
<keyword evidence="1" id="KW-0472">Membrane</keyword>
<dbReference type="RefSeq" id="WP_207381501.1">
    <property type="nucleotide sequence ID" value="NZ_CP071502.1"/>
</dbReference>
<keyword evidence="3" id="KW-1185">Reference proteome</keyword>
<gene>
    <name evidence="2" type="ORF">JYB85_06250</name>
</gene>
<sequence length="160" mass="18635">MKAKTHYSLEKMPNKRLKHRAFHALDSQQVARRLGERYVSGIKMKIRFVYLTFFLLILYSVSAYFFPNYLLQNIFLTDRSFETSQKFVSVLSNAIDESKAPLSKEMALSLVSEISKKESQKHRDLQNFAELAQYHSIILMGLMLLHLGALLRFLRANNET</sequence>
<evidence type="ECO:0000313" key="3">
    <source>
        <dbReference type="Proteomes" id="UP000663207"/>
    </source>
</evidence>
<accession>A0ABX7R4L0</accession>
<protein>
    <submittedName>
        <fullName evidence="2">Uncharacterized protein</fullName>
    </submittedName>
</protein>
<feature type="transmembrane region" description="Helical" evidence="1">
    <location>
        <begin position="134"/>
        <end position="154"/>
    </location>
</feature>
<dbReference type="Proteomes" id="UP000663207">
    <property type="component" value="Chromosome"/>
</dbReference>
<evidence type="ECO:0000313" key="2">
    <source>
        <dbReference type="EMBL" id="QSX38419.1"/>
    </source>
</evidence>
<dbReference type="EMBL" id="CP071502">
    <property type="protein sequence ID" value="QSX38419.1"/>
    <property type="molecule type" value="Genomic_DNA"/>
</dbReference>
<keyword evidence="1" id="KW-1133">Transmembrane helix</keyword>
<proteinExistence type="predicted"/>
<organism evidence="2 3">
    <name type="scientific">Shewanella sedimentimangrovi</name>
    <dbReference type="NCBI Taxonomy" id="2814293"/>
    <lineage>
        <taxon>Bacteria</taxon>
        <taxon>Pseudomonadati</taxon>
        <taxon>Pseudomonadota</taxon>
        <taxon>Gammaproteobacteria</taxon>
        <taxon>Alteromonadales</taxon>
        <taxon>Shewanellaceae</taxon>
        <taxon>Shewanella</taxon>
    </lineage>
</organism>
<feature type="transmembrane region" description="Helical" evidence="1">
    <location>
        <begin position="48"/>
        <end position="66"/>
    </location>
</feature>
<reference evidence="2 3" key="1">
    <citation type="submission" date="2021-03" db="EMBL/GenBank/DDBJ databases">
        <title>Novel species identification of genus Shewanella.</title>
        <authorList>
            <person name="Liu G."/>
            <person name="Zhang Q."/>
        </authorList>
    </citation>
    <scope>NUCLEOTIDE SEQUENCE [LARGE SCALE GENOMIC DNA]</scope>
    <source>
        <strain evidence="2 3">FJAT-52962</strain>
    </source>
</reference>